<dbReference type="EMBL" id="JBFOLK010000002">
    <property type="protein sequence ID" value="KAL2533055.1"/>
    <property type="molecule type" value="Genomic_DNA"/>
</dbReference>
<comment type="catalytic activity">
    <reaction evidence="21">
        <text>L-seryl-[protein] + ATP = O-phospho-L-seryl-[protein] + ADP + H(+)</text>
        <dbReference type="Rhea" id="RHEA:17989"/>
        <dbReference type="Rhea" id="RHEA-COMP:9863"/>
        <dbReference type="Rhea" id="RHEA-COMP:11604"/>
        <dbReference type="ChEBI" id="CHEBI:15378"/>
        <dbReference type="ChEBI" id="CHEBI:29999"/>
        <dbReference type="ChEBI" id="CHEBI:30616"/>
        <dbReference type="ChEBI" id="CHEBI:83421"/>
        <dbReference type="ChEBI" id="CHEBI:456216"/>
        <dbReference type="EC" id="2.7.11.1"/>
    </reaction>
</comment>
<evidence type="ECO:0000313" key="27">
    <source>
        <dbReference type="Proteomes" id="UP001604336"/>
    </source>
</evidence>
<dbReference type="InterPro" id="IPR032675">
    <property type="entry name" value="LRR_dom_sf"/>
</dbReference>
<dbReference type="InterPro" id="IPR008271">
    <property type="entry name" value="Ser/Thr_kinase_AS"/>
</dbReference>
<keyword evidence="6" id="KW-0723">Serine/threonine-protein kinase</keyword>
<dbReference type="InterPro" id="IPR001611">
    <property type="entry name" value="Leu-rich_rpt"/>
</dbReference>
<keyword evidence="16 23" id="KW-1133">Transmembrane helix</keyword>
<reference evidence="27" key="1">
    <citation type="submission" date="2024-07" db="EMBL/GenBank/DDBJ databases">
        <title>Two chromosome-level genome assemblies of Korean endemic species Abeliophyllum distichum and Forsythia ovata (Oleaceae).</title>
        <authorList>
            <person name="Jang H."/>
        </authorList>
    </citation>
    <scope>NUCLEOTIDE SEQUENCE [LARGE SCALE GENOMIC DNA]</scope>
</reference>
<evidence type="ECO:0000256" key="24">
    <source>
        <dbReference type="SAM" id="SignalP"/>
    </source>
</evidence>
<dbReference type="GO" id="GO:0005524">
    <property type="term" value="F:ATP binding"/>
    <property type="evidence" value="ECO:0007669"/>
    <property type="project" value="UniProtKB-UniRule"/>
</dbReference>
<keyword evidence="5" id="KW-1003">Cell membrane</keyword>
<evidence type="ECO:0000256" key="15">
    <source>
        <dbReference type="ARBA" id="ARBA00022840"/>
    </source>
</evidence>
<sequence>MSFSRSFSPSILAVVLVFLNLLFLQYINTASVHGNETDKLALLALKSQINDDPQRILASWNSSSHFCKWTGVICGYKQERVTGLNLRGRKLDGTITPHIGNFSFLHSLDLSDNYFRGGFPSELGSLGRLQILNMSNNLLEGQVPATLSGCSNLVSLKLRKNFLTGKIPPEIGSLQNLVEFDLRSNNLTGTIPASIGNLTSLQNFDVSFNTLSGGIPNTISQLVNLKYFSVSVNNLFGEFPPQLYNLTLLEEISLSYNSFTGNIRNTIGLDLPKLKIFYLAFNFFTGQIPDSLSNASALEGIDVLQNNFTGEVPVTFGSLHNLQVFSVGYNLLGNGGSEDLNFVDSLTNCSNLQFLHFGGNQFGGVLPNSIGNLTTKLTQLFFENNRIGGSIFKEITNLKSLYFLSAFENNLIGAIPDSIGKLSNLGMAYLNGNKLTGEIPSSFGNISQLQRLFLFNNKLTGTIPLSLANCKQLAILYLNNNNLSGTIEPLMEISSLLAFNVSRNSLTGFLPVGFGNLTQLIDIDLSHNKFSGGIPNTIGKCLSIERMWMQYNLLQGSIPSLTDLQALIYLDLSSNNLSGEIPRYLANISSVIQLNLSFNNLEGKVPVQGVFSNLSALNIIGNPKVCGGIQELNLPKCRVQNPRNAHKKRAISLKLILVIVSIAAITVLSLILLLLYWIKYWNKRPHSISPSMQFYHKISYDELLKATGGFSSQNLLGSGGFGTVYKGTLISDGLTVAVKVLNLQQRGASRSFLAECQALRNIRHRNLVRVINACSGTDFQGNEFKALVYQFMPNGSLEKWLHSEGNNLSLSIAQRINIAIDVASALYYLHHQCQTPVVHCDLKPQNILLDDNLTAYVGDFGLARLLPMEAISQEFSSLGIKGTIGYAAPEYGMGSQVSVPGDVYSFGILLLEIFTGRKPTDEQFQENMNLHRFVKMGLPEQVMEMLDKSSLRLENQRVEEAGPSNFRNEQTACVVSILELGVACSAESPLDRRSMEEVYKELRMITDKFIKAGLNDDIQMRGKGNERIDLSQPLDEIQWSVIWKRKHNPSSTNLASHRGPHGQSAFNSLNRVSALDNFMV</sequence>
<evidence type="ECO:0000256" key="3">
    <source>
        <dbReference type="ARBA" id="ARBA00008684"/>
    </source>
</evidence>
<evidence type="ECO:0000256" key="14">
    <source>
        <dbReference type="ARBA" id="ARBA00022777"/>
    </source>
</evidence>
<dbReference type="EC" id="2.7.11.1" evidence="4"/>
<dbReference type="SMART" id="SM00220">
    <property type="entry name" value="S_TKc"/>
    <property type="match status" value="1"/>
</dbReference>
<comment type="similarity">
    <text evidence="3">Belongs to the protein kinase superfamily. Ser/Thr protein kinase family.</text>
</comment>
<dbReference type="GO" id="GO:0006952">
    <property type="term" value="P:defense response"/>
    <property type="evidence" value="ECO:0007669"/>
    <property type="project" value="UniProtKB-ARBA"/>
</dbReference>
<evidence type="ECO:0000256" key="23">
    <source>
        <dbReference type="SAM" id="Phobius"/>
    </source>
</evidence>
<dbReference type="Proteomes" id="UP001604336">
    <property type="component" value="Unassembled WGS sequence"/>
</dbReference>
<keyword evidence="9" id="KW-0808">Transferase</keyword>
<dbReference type="InterPro" id="IPR051809">
    <property type="entry name" value="Plant_receptor-like_S/T_kinase"/>
</dbReference>
<evidence type="ECO:0000256" key="8">
    <source>
        <dbReference type="ARBA" id="ARBA00022614"/>
    </source>
</evidence>
<dbReference type="InterPro" id="IPR001245">
    <property type="entry name" value="Ser-Thr/Tyr_kinase_cat_dom"/>
</dbReference>
<dbReference type="GO" id="GO:0005886">
    <property type="term" value="C:plasma membrane"/>
    <property type="evidence" value="ECO:0007669"/>
    <property type="project" value="UniProtKB-SubCell"/>
</dbReference>
<evidence type="ECO:0000256" key="17">
    <source>
        <dbReference type="ARBA" id="ARBA00023136"/>
    </source>
</evidence>
<proteinExistence type="inferred from homology"/>
<keyword evidence="17 23" id="KW-0472">Membrane</keyword>
<evidence type="ECO:0000256" key="9">
    <source>
        <dbReference type="ARBA" id="ARBA00022679"/>
    </source>
</evidence>
<comment type="catalytic activity">
    <reaction evidence="20">
        <text>L-threonyl-[protein] + ATP = O-phospho-L-threonyl-[protein] + ADP + H(+)</text>
        <dbReference type="Rhea" id="RHEA:46608"/>
        <dbReference type="Rhea" id="RHEA-COMP:11060"/>
        <dbReference type="Rhea" id="RHEA-COMP:11605"/>
        <dbReference type="ChEBI" id="CHEBI:15378"/>
        <dbReference type="ChEBI" id="CHEBI:30013"/>
        <dbReference type="ChEBI" id="CHEBI:30616"/>
        <dbReference type="ChEBI" id="CHEBI:61977"/>
        <dbReference type="ChEBI" id="CHEBI:456216"/>
        <dbReference type="EC" id="2.7.11.1"/>
    </reaction>
</comment>
<dbReference type="SUPFAM" id="SSF56112">
    <property type="entry name" value="Protein kinase-like (PK-like)"/>
    <property type="match status" value="1"/>
</dbReference>
<keyword evidence="11 24" id="KW-0732">Signal</keyword>
<dbReference type="PANTHER" id="PTHR27008">
    <property type="entry name" value="OS04G0122200 PROTEIN"/>
    <property type="match status" value="1"/>
</dbReference>
<dbReference type="InterPro" id="IPR011009">
    <property type="entry name" value="Kinase-like_dom_sf"/>
</dbReference>
<dbReference type="Pfam" id="PF00560">
    <property type="entry name" value="LRR_1"/>
    <property type="match status" value="9"/>
</dbReference>
<dbReference type="GO" id="GO:0004674">
    <property type="term" value="F:protein serine/threonine kinase activity"/>
    <property type="evidence" value="ECO:0007669"/>
    <property type="project" value="UniProtKB-KW"/>
</dbReference>
<evidence type="ECO:0000256" key="12">
    <source>
        <dbReference type="ARBA" id="ARBA00022737"/>
    </source>
</evidence>
<dbReference type="Pfam" id="PF08263">
    <property type="entry name" value="LRRNT_2"/>
    <property type="match status" value="1"/>
</dbReference>
<dbReference type="SUPFAM" id="SSF52058">
    <property type="entry name" value="L domain-like"/>
    <property type="match status" value="2"/>
</dbReference>
<feature type="signal peptide" evidence="24">
    <location>
        <begin position="1"/>
        <end position="29"/>
    </location>
</feature>
<dbReference type="PROSITE" id="PS00108">
    <property type="entry name" value="PROTEIN_KINASE_ST"/>
    <property type="match status" value="1"/>
</dbReference>
<feature type="domain" description="Protein kinase" evidence="25">
    <location>
        <begin position="710"/>
        <end position="1010"/>
    </location>
</feature>
<dbReference type="PROSITE" id="PS00107">
    <property type="entry name" value="PROTEIN_KINASE_ATP"/>
    <property type="match status" value="1"/>
</dbReference>
<comment type="caution">
    <text evidence="26">The sequence shown here is derived from an EMBL/GenBank/DDBJ whole genome shotgun (WGS) entry which is preliminary data.</text>
</comment>
<comment type="subcellular location">
    <subcellularLocation>
        <location evidence="1">Cell membrane</location>
        <topology evidence="1">Single-pass membrane protein</topology>
    </subcellularLocation>
    <subcellularLocation>
        <location evidence="2">Membrane</location>
        <topology evidence="2">Single-pass type I membrane protein</topology>
    </subcellularLocation>
</comment>
<dbReference type="InterPro" id="IPR003591">
    <property type="entry name" value="Leu-rich_rpt_typical-subtyp"/>
</dbReference>
<dbReference type="FunFam" id="3.80.10.10:FF:000233">
    <property type="entry name" value="Leucine-rich repeat receptor-like protein kinase TDR"/>
    <property type="match status" value="1"/>
</dbReference>
<evidence type="ECO:0000256" key="19">
    <source>
        <dbReference type="ARBA" id="ARBA00023180"/>
    </source>
</evidence>
<evidence type="ECO:0000256" key="4">
    <source>
        <dbReference type="ARBA" id="ARBA00012513"/>
    </source>
</evidence>
<feature type="chain" id="PRO_5044835299" description="non-specific serine/threonine protein kinase" evidence="24">
    <location>
        <begin position="30"/>
        <end position="1080"/>
    </location>
</feature>
<dbReference type="FunFam" id="3.80.10.10:FF:000288">
    <property type="entry name" value="LRR receptor-like serine/threonine-protein kinase EFR"/>
    <property type="match status" value="1"/>
</dbReference>
<dbReference type="AlphaFoldDB" id="A0ABD1V6U2"/>
<keyword evidence="13 22" id="KW-0547">Nucleotide-binding</keyword>
<dbReference type="InterPro" id="IPR000719">
    <property type="entry name" value="Prot_kinase_dom"/>
</dbReference>
<dbReference type="SMART" id="SM00365">
    <property type="entry name" value="LRR_SD22"/>
    <property type="match status" value="7"/>
</dbReference>
<evidence type="ECO:0000256" key="2">
    <source>
        <dbReference type="ARBA" id="ARBA00004479"/>
    </source>
</evidence>
<keyword evidence="27" id="KW-1185">Reference proteome</keyword>
<dbReference type="FunFam" id="3.30.200.20:FF:000432">
    <property type="entry name" value="LRR receptor-like serine/threonine-protein kinase EFR"/>
    <property type="match status" value="1"/>
</dbReference>
<dbReference type="InterPro" id="IPR017441">
    <property type="entry name" value="Protein_kinase_ATP_BS"/>
</dbReference>
<evidence type="ECO:0000256" key="6">
    <source>
        <dbReference type="ARBA" id="ARBA00022527"/>
    </source>
</evidence>
<accession>A0ABD1V6U2</accession>
<evidence type="ECO:0000313" key="26">
    <source>
        <dbReference type="EMBL" id="KAL2533055.1"/>
    </source>
</evidence>
<dbReference type="Pfam" id="PF07714">
    <property type="entry name" value="PK_Tyr_Ser-Thr"/>
    <property type="match status" value="1"/>
</dbReference>
<protein>
    <recommendedName>
        <fullName evidence="4">non-specific serine/threonine protein kinase</fullName>
        <ecNumber evidence="4">2.7.11.1</ecNumber>
    </recommendedName>
</protein>
<dbReference type="PROSITE" id="PS50011">
    <property type="entry name" value="PROTEIN_KINASE_DOM"/>
    <property type="match status" value="1"/>
</dbReference>
<evidence type="ECO:0000256" key="5">
    <source>
        <dbReference type="ARBA" id="ARBA00022475"/>
    </source>
</evidence>
<keyword evidence="15 22" id="KW-0067">ATP-binding</keyword>
<name>A0ABD1V6U2_9LAMI</name>
<dbReference type="Gene3D" id="1.10.510.10">
    <property type="entry name" value="Transferase(Phosphotransferase) domain 1"/>
    <property type="match status" value="1"/>
</dbReference>
<keyword evidence="12" id="KW-0677">Repeat</keyword>
<evidence type="ECO:0000256" key="13">
    <source>
        <dbReference type="ARBA" id="ARBA00022741"/>
    </source>
</evidence>
<dbReference type="GO" id="GO:0051707">
    <property type="term" value="P:response to other organism"/>
    <property type="evidence" value="ECO:0007669"/>
    <property type="project" value="UniProtKB-ARBA"/>
</dbReference>
<evidence type="ECO:0000256" key="21">
    <source>
        <dbReference type="ARBA" id="ARBA00048679"/>
    </source>
</evidence>
<evidence type="ECO:0000256" key="20">
    <source>
        <dbReference type="ARBA" id="ARBA00047899"/>
    </source>
</evidence>
<keyword evidence="10 23" id="KW-0812">Transmembrane</keyword>
<dbReference type="GO" id="GO:0009791">
    <property type="term" value="P:post-embryonic development"/>
    <property type="evidence" value="ECO:0007669"/>
    <property type="project" value="UniProtKB-ARBA"/>
</dbReference>
<dbReference type="FunFam" id="1.10.510.10:FF:000358">
    <property type="entry name" value="Putative leucine-rich repeat receptor-like serine/threonine-protein kinase"/>
    <property type="match status" value="1"/>
</dbReference>
<keyword evidence="19" id="KW-0325">Glycoprotein</keyword>
<dbReference type="PANTHER" id="PTHR27008:SF611">
    <property type="entry name" value="RECEPTOR KINASE"/>
    <property type="match status" value="1"/>
</dbReference>
<keyword evidence="14" id="KW-0418">Kinase</keyword>
<evidence type="ECO:0000256" key="10">
    <source>
        <dbReference type="ARBA" id="ARBA00022692"/>
    </source>
</evidence>
<dbReference type="SMART" id="SM00369">
    <property type="entry name" value="LRR_TYP"/>
    <property type="match status" value="5"/>
</dbReference>
<evidence type="ECO:0000256" key="22">
    <source>
        <dbReference type="PROSITE-ProRule" id="PRU10141"/>
    </source>
</evidence>
<feature type="transmembrane region" description="Helical" evidence="23">
    <location>
        <begin position="655"/>
        <end position="678"/>
    </location>
</feature>
<feature type="binding site" evidence="22">
    <location>
        <position position="739"/>
    </location>
    <ligand>
        <name>ATP</name>
        <dbReference type="ChEBI" id="CHEBI:30616"/>
    </ligand>
</feature>
<gene>
    <name evidence="26" type="ORF">Adt_06406</name>
</gene>
<dbReference type="InterPro" id="IPR013210">
    <property type="entry name" value="LRR_N_plant-typ"/>
</dbReference>
<evidence type="ECO:0000256" key="18">
    <source>
        <dbReference type="ARBA" id="ARBA00023170"/>
    </source>
</evidence>
<evidence type="ECO:0000256" key="1">
    <source>
        <dbReference type="ARBA" id="ARBA00004162"/>
    </source>
</evidence>
<evidence type="ECO:0000256" key="16">
    <source>
        <dbReference type="ARBA" id="ARBA00022989"/>
    </source>
</evidence>
<evidence type="ECO:0000256" key="7">
    <source>
        <dbReference type="ARBA" id="ARBA00022553"/>
    </source>
</evidence>
<dbReference type="Gene3D" id="3.30.200.20">
    <property type="entry name" value="Phosphorylase Kinase, domain 1"/>
    <property type="match status" value="1"/>
</dbReference>
<dbReference type="CDD" id="cd14066">
    <property type="entry name" value="STKc_IRAK"/>
    <property type="match status" value="1"/>
</dbReference>
<keyword evidence="8" id="KW-0433">Leucine-rich repeat</keyword>
<keyword evidence="7" id="KW-0597">Phosphoprotein</keyword>
<evidence type="ECO:0000256" key="11">
    <source>
        <dbReference type="ARBA" id="ARBA00022729"/>
    </source>
</evidence>
<keyword evidence="18" id="KW-0675">Receptor</keyword>
<dbReference type="Gene3D" id="3.80.10.10">
    <property type="entry name" value="Ribonuclease Inhibitor"/>
    <property type="match status" value="4"/>
</dbReference>
<organism evidence="26 27">
    <name type="scientific">Abeliophyllum distichum</name>
    <dbReference type="NCBI Taxonomy" id="126358"/>
    <lineage>
        <taxon>Eukaryota</taxon>
        <taxon>Viridiplantae</taxon>
        <taxon>Streptophyta</taxon>
        <taxon>Embryophyta</taxon>
        <taxon>Tracheophyta</taxon>
        <taxon>Spermatophyta</taxon>
        <taxon>Magnoliopsida</taxon>
        <taxon>eudicotyledons</taxon>
        <taxon>Gunneridae</taxon>
        <taxon>Pentapetalae</taxon>
        <taxon>asterids</taxon>
        <taxon>lamiids</taxon>
        <taxon>Lamiales</taxon>
        <taxon>Oleaceae</taxon>
        <taxon>Forsythieae</taxon>
        <taxon>Abeliophyllum</taxon>
    </lineage>
</organism>
<evidence type="ECO:0000259" key="25">
    <source>
        <dbReference type="PROSITE" id="PS50011"/>
    </source>
</evidence>